<protein>
    <submittedName>
        <fullName evidence="2">J-like baseplate protein</fullName>
    </submittedName>
</protein>
<accession>A0A7S6R775</accession>
<evidence type="ECO:0000313" key="3">
    <source>
        <dbReference type="Proteomes" id="UP000593952"/>
    </source>
</evidence>
<gene>
    <name evidence="2" type="ORF">CPT_Maja_030</name>
</gene>
<sequence>MTATYEYITDTGTIVADTADLLSDVQSEWKTALGQNLNVDASTSQGTLIAGNTVARTGVMKNNAEMANMMNPDQAYGVFLDAICSFLGIGRGKNTPTTASGIVVTGDPTKTIPAGSRVRTSNGDIFSTVADVTIPASRTTTVNLQSQSYGVVPLPVGDLEIVDAFIGWGSCTVPAGTVTNPGTTALKDGPLKTKRKQQLFKQGIGSSGAIKAAALEVDGISSVNVVENNTAQFATPVQGINFTLPNAMWVCVDGLSATNKADLALAIYLAHQGGCPWDYGAAGQGVQVDSPNGTPVVDPWSKKTYAVKVVEAILLDCYVDVTVGQGNAASDPTEAVQSAMIQYANGQEEGEEGLVIGAPVSSWEIAGAVTRQQPGLYVKECKVAVVPAGQLPQPSDYVYEKVINQYERAVLAAGRINVTIV</sequence>
<name>A0A7S6R775_9CAUD</name>
<proteinExistence type="predicted"/>
<organism evidence="2 3">
    <name type="scientific">Burkholderia phage Maja</name>
    <dbReference type="NCBI Taxonomy" id="2767571"/>
    <lineage>
        <taxon>Viruses</taxon>
        <taxon>Duplodnaviria</taxon>
        <taxon>Heunggongvirae</taxon>
        <taxon>Uroviricota</taxon>
        <taxon>Caudoviricetes</taxon>
        <taxon>Lindbergviridae</taxon>
        <taxon>Gladiolivirus</taxon>
        <taxon>Gladiolivirus maja</taxon>
    </lineage>
</organism>
<reference evidence="2 3" key="1">
    <citation type="submission" date="2020-07" db="EMBL/GenBank/DDBJ databases">
        <title>Complete genome sequence of Burkholderia gladioli phage Maja.</title>
        <authorList>
            <person name="Yu Z."/>
            <person name="Yao G.W."/>
            <person name="Guadalupe Vizoso-Pinto M."/>
            <person name="Sun L."/>
            <person name="Le T."/>
            <person name="Gonzalez C."/>
            <person name="Young R."/>
            <person name="Liu M."/>
        </authorList>
    </citation>
    <scope>NUCLEOTIDE SEQUENCE [LARGE SCALE GENOMIC DNA]</scope>
</reference>
<feature type="domain" description="Baseplate protein J-like barrel" evidence="1">
    <location>
        <begin position="102"/>
        <end position="175"/>
    </location>
</feature>
<dbReference type="Proteomes" id="UP000593952">
    <property type="component" value="Segment"/>
</dbReference>
<dbReference type="InterPro" id="IPR006949">
    <property type="entry name" value="Barrel_Baseplate_J-like"/>
</dbReference>
<dbReference type="Pfam" id="PF04865">
    <property type="entry name" value="Baseplate_J"/>
    <property type="match status" value="1"/>
</dbReference>
<dbReference type="EMBL" id="MT708549">
    <property type="protein sequence ID" value="QOV06250.1"/>
    <property type="molecule type" value="Genomic_DNA"/>
</dbReference>
<evidence type="ECO:0000313" key="2">
    <source>
        <dbReference type="EMBL" id="QOV06250.1"/>
    </source>
</evidence>
<keyword evidence="3" id="KW-1185">Reference proteome</keyword>
<evidence type="ECO:0000259" key="1">
    <source>
        <dbReference type="Pfam" id="PF04865"/>
    </source>
</evidence>